<keyword evidence="7" id="KW-0012">Acyltransferase</keyword>
<evidence type="ECO:0000256" key="8">
    <source>
        <dbReference type="SAM" id="Phobius"/>
    </source>
</evidence>
<feature type="transmembrane region" description="Helical" evidence="8">
    <location>
        <begin position="435"/>
        <end position="455"/>
    </location>
</feature>
<name>A0A9N8YZY7_9GLOM</name>
<dbReference type="PANTHER" id="PTHR38686:SF1">
    <property type="entry name" value="APOLIPOPROTEIN N-ACYLTRANSFERASE"/>
    <property type="match status" value="1"/>
</dbReference>
<dbReference type="GO" id="GO:0005886">
    <property type="term" value="C:plasma membrane"/>
    <property type="evidence" value="ECO:0007669"/>
    <property type="project" value="UniProtKB-SubCell"/>
</dbReference>
<dbReference type="InterPro" id="IPR004563">
    <property type="entry name" value="Apolipo_AcylTrfase"/>
</dbReference>
<dbReference type="SUPFAM" id="SSF56317">
    <property type="entry name" value="Carbon-nitrogen hydrolase"/>
    <property type="match status" value="1"/>
</dbReference>
<dbReference type="Gene3D" id="3.60.110.10">
    <property type="entry name" value="Carbon-nitrogen hydrolase"/>
    <property type="match status" value="1"/>
</dbReference>
<comment type="caution">
    <text evidence="10">The sequence shown here is derived from an EMBL/GenBank/DDBJ whole genome shotgun (WGS) entry which is preliminary data.</text>
</comment>
<dbReference type="PANTHER" id="PTHR38686">
    <property type="entry name" value="APOLIPOPROTEIN N-ACYLTRANSFERASE"/>
    <property type="match status" value="1"/>
</dbReference>
<keyword evidence="5 8" id="KW-1133">Transmembrane helix</keyword>
<dbReference type="GO" id="GO:0042158">
    <property type="term" value="P:lipoprotein biosynthetic process"/>
    <property type="evidence" value="ECO:0007669"/>
    <property type="project" value="InterPro"/>
</dbReference>
<feature type="transmembrane region" description="Helical" evidence="8">
    <location>
        <begin position="56"/>
        <end position="81"/>
    </location>
</feature>
<protein>
    <submittedName>
        <fullName evidence="10">4311_t:CDS:1</fullName>
    </submittedName>
</protein>
<dbReference type="GO" id="GO:0016410">
    <property type="term" value="F:N-acyltransferase activity"/>
    <property type="evidence" value="ECO:0007669"/>
    <property type="project" value="InterPro"/>
</dbReference>
<keyword evidence="3" id="KW-0808">Transferase</keyword>
<keyword evidence="11" id="KW-1185">Reference proteome</keyword>
<evidence type="ECO:0000313" key="11">
    <source>
        <dbReference type="Proteomes" id="UP000789706"/>
    </source>
</evidence>
<evidence type="ECO:0000256" key="6">
    <source>
        <dbReference type="ARBA" id="ARBA00023136"/>
    </source>
</evidence>
<evidence type="ECO:0000256" key="1">
    <source>
        <dbReference type="ARBA" id="ARBA00004651"/>
    </source>
</evidence>
<dbReference type="OrthoDB" id="2626014at2759"/>
<reference evidence="10" key="1">
    <citation type="submission" date="2021-06" db="EMBL/GenBank/DDBJ databases">
        <authorList>
            <person name="Kallberg Y."/>
            <person name="Tangrot J."/>
            <person name="Rosling A."/>
        </authorList>
    </citation>
    <scope>NUCLEOTIDE SEQUENCE</scope>
    <source>
        <strain evidence="10">AZ414A</strain>
    </source>
</reference>
<keyword evidence="6 8" id="KW-0472">Membrane</keyword>
<dbReference type="AlphaFoldDB" id="A0A9N8YZY7"/>
<dbReference type="PROSITE" id="PS50263">
    <property type="entry name" value="CN_HYDROLASE"/>
    <property type="match status" value="1"/>
</dbReference>
<evidence type="ECO:0000256" key="3">
    <source>
        <dbReference type="ARBA" id="ARBA00022679"/>
    </source>
</evidence>
<evidence type="ECO:0000256" key="5">
    <source>
        <dbReference type="ARBA" id="ARBA00022989"/>
    </source>
</evidence>
<dbReference type="InterPro" id="IPR036526">
    <property type="entry name" value="C-N_Hydrolase_sf"/>
</dbReference>
<dbReference type="EMBL" id="CAJVPK010000153">
    <property type="protein sequence ID" value="CAG8461589.1"/>
    <property type="molecule type" value="Genomic_DNA"/>
</dbReference>
<dbReference type="CDD" id="cd07197">
    <property type="entry name" value="nitrilase"/>
    <property type="match status" value="1"/>
</dbReference>
<evidence type="ECO:0000259" key="9">
    <source>
        <dbReference type="PROSITE" id="PS50263"/>
    </source>
</evidence>
<keyword evidence="4 8" id="KW-0812">Transmembrane</keyword>
<evidence type="ECO:0000256" key="2">
    <source>
        <dbReference type="ARBA" id="ARBA00022475"/>
    </source>
</evidence>
<evidence type="ECO:0000256" key="7">
    <source>
        <dbReference type="ARBA" id="ARBA00023315"/>
    </source>
</evidence>
<feature type="transmembrane region" description="Helical" evidence="8">
    <location>
        <begin position="12"/>
        <end position="36"/>
    </location>
</feature>
<feature type="transmembrane region" description="Helical" evidence="8">
    <location>
        <begin position="102"/>
        <end position="124"/>
    </location>
</feature>
<evidence type="ECO:0000313" key="10">
    <source>
        <dbReference type="EMBL" id="CAG8461589.1"/>
    </source>
</evidence>
<dbReference type="Pfam" id="PF00795">
    <property type="entry name" value="CN_hydrolase"/>
    <property type="match status" value="1"/>
</dbReference>
<dbReference type="InterPro" id="IPR003010">
    <property type="entry name" value="C-N_Hydrolase"/>
</dbReference>
<gene>
    <name evidence="10" type="ORF">DEBURN_LOCUS2710</name>
</gene>
<comment type="subcellular location">
    <subcellularLocation>
        <location evidence="1">Cell membrane</location>
        <topology evidence="1">Multi-pass membrane protein</topology>
    </subcellularLocation>
</comment>
<accession>A0A9N8YZY7</accession>
<sequence length="496" mass="55523">AAPISILPLFNLPLIFLLVRINSVANNSWLFASLAIGAGLSYGEQSAPEDSCFANMWVLMMVGAAVAFLTLLPMIMTKYLIKFLKQNQFFNEKVLNSDENNSYTTSQFYLFLFPALWTVTWSVFRRYIPLGSWGDWAYTVNNSGYSGDPIMQITSIGGLKTPHRLQYLEDSNNNSKNIETLTVGCVLPPPGSNIKKMLKLTEILATQHNSKLILWSESAIDLRDSNELKELLKNATALAIKNKSAIGFTYTISEGFKKKNMLTLIGPDGEKVFEYQKTHPVPIAEYSTESGPGGNLPIKNIKLHYKSSKDTMSINVSGAICLDVDFPELLSTAADADILLQPSQTWSSRIGLQHLRMASTRAIENGYWVLRCDGGGASGLIDPLGRIRHVEFSSEANNIFSFDLPLILISNYDNDDEHIKDVKKIHTIYSKFGDLAISGCIISLFLLKVCWVALWSTRKPQMEEMWEYGTNAMNKAKEWAILNYDQSFKNVENELT</sequence>
<feature type="domain" description="CN hydrolase" evidence="9">
    <location>
        <begin position="179"/>
        <end position="406"/>
    </location>
</feature>
<feature type="non-terminal residue" evidence="10">
    <location>
        <position position="496"/>
    </location>
</feature>
<proteinExistence type="predicted"/>
<evidence type="ECO:0000256" key="4">
    <source>
        <dbReference type="ARBA" id="ARBA00022692"/>
    </source>
</evidence>
<keyword evidence="2" id="KW-1003">Cell membrane</keyword>
<organism evidence="10 11">
    <name type="scientific">Diversispora eburnea</name>
    <dbReference type="NCBI Taxonomy" id="1213867"/>
    <lineage>
        <taxon>Eukaryota</taxon>
        <taxon>Fungi</taxon>
        <taxon>Fungi incertae sedis</taxon>
        <taxon>Mucoromycota</taxon>
        <taxon>Glomeromycotina</taxon>
        <taxon>Glomeromycetes</taxon>
        <taxon>Diversisporales</taxon>
        <taxon>Diversisporaceae</taxon>
        <taxon>Diversispora</taxon>
    </lineage>
</organism>
<dbReference type="Proteomes" id="UP000789706">
    <property type="component" value="Unassembled WGS sequence"/>
</dbReference>